<evidence type="ECO:0000313" key="2">
    <source>
        <dbReference type="Proteomes" id="UP000075398"/>
    </source>
</evidence>
<dbReference type="PANTHER" id="PTHR35610:SF3">
    <property type="entry name" value="PROTEASOME ASSEMBLY CHAPERONE FAMILY PROTEIN"/>
    <property type="match status" value="1"/>
</dbReference>
<dbReference type="AlphaFoldDB" id="A0A150J1A8"/>
<comment type="caution">
    <text evidence="1">The sequence shown here is derived from an EMBL/GenBank/DDBJ whole genome shotgun (WGS) entry which is preliminary data.</text>
</comment>
<proteinExistence type="predicted"/>
<dbReference type="STRING" id="1705564.APG08_01426"/>
<accession>A0A150J1A8</accession>
<dbReference type="PANTHER" id="PTHR35610">
    <property type="entry name" value="3-ISOPROPYLMALATE DEHYDRATASE-RELATED"/>
    <property type="match status" value="1"/>
</dbReference>
<organism evidence="1 2">
    <name type="scientific">Candidatus Methanofastidiosum methylothiophilum</name>
    <dbReference type="NCBI Taxonomy" id="1705564"/>
    <lineage>
        <taxon>Archaea</taxon>
        <taxon>Methanobacteriati</taxon>
        <taxon>Methanobacteriota</taxon>
        <taxon>Stenosarchaea group</taxon>
        <taxon>Candidatus Methanofastidiosia</taxon>
        <taxon>Candidatus Methanofastidiosales</taxon>
        <taxon>Candidatus Methanofastidiosaceae</taxon>
        <taxon>Candidatus Methanofastidiosum</taxon>
    </lineage>
</organism>
<dbReference type="Gene3D" id="3.40.50.10900">
    <property type="entry name" value="PAC-like subunit"/>
    <property type="match status" value="1"/>
</dbReference>
<reference evidence="1 2" key="1">
    <citation type="journal article" date="2016" name="ISME J.">
        <title>Chasing the elusive Euryarchaeota class WSA2: genomes reveal a uniquely fastidious methyl-reducing methanogen.</title>
        <authorList>
            <person name="Nobu M.K."/>
            <person name="Narihiro T."/>
            <person name="Kuroda K."/>
            <person name="Mei R."/>
            <person name="Liu W.T."/>
        </authorList>
    </citation>
    <scope>NUCLEOTIDE SEQUENCE [LARGE SCALE GENOMIC DNA]</scope>
    <source>
        <strain evidence="1">U1lsi0528_Bin055</strain>
    </source>
</reference>
<evidence type="ECO:0000313" key="1">
    <source>
        <dbReference type="EMBL" id="KYC51030.1"/>
    </source>
</evidence>
<dbReference type="EMBL" id="LNGC01000064">
    <property type="protein sequence ID" value="KYC51030.1"/>
    <property type="molecule type" value="Genomic_DNA"/>
</dbReference>
<dbReference type="Proteomes" id="UP000075398">
    <property type="component" value="Unassembled WGS sequence"/>
</dbReference>
<dbReference type="Pfam" id="PF09754">
    <property type="entry name" value="PAC2"/>
    <property type="match status" value="1"/>
</dbReference>
<dbReference type="SUPFAM" id="SSF159659">
    <property type="entry name" value="Cgl1923-like"/>
    <property type="match status" value="1"/>
</dbReference>
<protein>
    <submittedName>
        <fullName evidence="1">PAC2 family protein</fullName>
    </submittedName>
</protein>
<sequence length="248" mass="27706">MDPSDDIIIIETKKIDVDNPIVLEGVPDMGLVGSIAVSHMVQEQNFDVVGYIKSDLFPPVMVVHERKVLNPVRIFQKGNIIAILSEIPIDPKPGYILSKRLTEWYKEKGVKLIISISGTPLQERIDIDEPEVFGTSNNEEILKKMEDSGVKILEEGFVSGFYALILKNSIELNLNSSVLLAQCYSSYPDPGAAASILKILNKMTGLDVDVKQLIEQAEDLKVNYRALMEQTNASIQRETKVDVPTMYR</sequence>
<dbReference type="InterPro" id="IPR019151">
    <property type="entry name" value="Proteasome_assmbl_chaperone_2"/>
</dbReference>
<gene>
    <name evidence="1" type="ORF">AMQ22_01371</name>
</gene>
<dbReference type="InterPro" id="IPR038389">
    <property type="entry name" value="PSMG2_sf"/>
</dbReference>
<name>A0A150J1A8_9EURY</name>